<evidence type="ECO:0000313" key="2">
    <source>
        <dbReference type="EMBL" id="MBB5154089.1"/>
    </source>
</evidence>
<feature type="region of interest" description="Disordered" evidence="1">
    <location>
        <begin position="113"/>
        <end position="137"/>
    </location>
</feature>
<dbReference type="RefSeq" id="WP_184725525.1">
    <property type="nucleotide sequence ID" value="NZ_JACHIW010000001.1"/>
</dbReference>
<evidence type="ECO:0000256" key="1">
    <source>
        <dbReference type="SAM" id="MobiDB-lite"/>
    </source>
</evidence>
<protein>
    <recommendedName>
        <fullName evidence="4">Glycine zipper domain-containing protein</fullName>
    </recommendedName>
</protein>
<dbReference type="EMBL" id="JACHIW010000001">
    <property type="protein sequence ID" value="MBB5154089.1"/>
    <property type="molecule type" value="Genomic_DNA"/>
</dbReference>
<gene>
    <name evidence="2" type="ORF">BJ970_001623</name>
</gene>
<evidence type="ECO:0000313" key="3">
    <source>
        <dbReference type="Proteomes" id="UP000584374"/>
    </source>
</evidence>
<dbReference type="InterPro" id="IPR036689">
    <property type="entry name" value="ESAT-6-like_sf"/>
</dbReference>
<sequence>MSLDTEVKGDPDSLTAVYDWAYRQSDGVEEAARQIQLASAESEAGWKGAAADGFRAVLIAVGKMADTEVRALQDTCRELQTHADDLRTVKAMMQRAQDVAALGGLVVHGFTIEEPGPAPPDPKPLPEGRQGTPAEQQEHAAAVQAQAAFDRKAMAYAQASQIVKEARDKESQSQHILVRFLSGVLDPVKLSLTLTDISCGVIGATAVRMSKYRRLAEDAMSKAERAAKLTTSQNLSIANRSKAAAIQITNELRAKEAMDQAVATRASRVIGRFPPRVQDQLERLDRKLVPKSVKTANPYLKGSVRFGKIVPGLGIIATGLGIGYDIGQGKDPTIAVASGTASLVSGAIIGAAIGGPPGAIAGGIVGVGVGFTVDELGDEMINLGKKLEEINPKMTR</sequence>
<dbReference type="AlphaFoldDB" id="A0A840Q5Y8"/>
<keyword evidence="3" id="KW-1185">Reference proteome</keyword>
<proteinExistence type="predicted"/>
<reference evidence="2 3" key="1">
    <citation type="submission" date="2020-08" db="EMBL/GenBank/DDBJ databases">
        <title>Sequencing the genomes of 1000 actinobacteria strains.</title>
        <authorList>
            <person name="Klenk H.-P."/>
        </authorList>
    </citation>
    <scope>NUCLEOTIDE SEQUENCE [LARGE SCALE GENOMIC DNA]</scope>
    <source>
        <strain evidence="2 3">DSM 45584</strain>
    </source>
</reference>
<dbReference type="Proteomes" id="UP000584374">
    <property type="component" value="Unassembled WGS sequence"/>
</dbReference>
<accession>A0A840Q5Y8</accession>
<evidence type="ECO:0008006" key="4">
    <source>
        <dbReference type="Google" id="ProtNLM"/>
    </source>
</evidence>
<comment type="caution">
    <text evidence="2">The sequence shown here is derived from an EMBL/GenBank/DDBJ whole genome shotgun (WGS) entry which is preliminary data.</text>
</comment>
<feature type="compositionally biased region" description="Pro residues" evidence="1">
    <location>
        <begin position="116"/>
        <end position="125"/>
    </location>
</feature>
<dbReference type="SUPFAM" id="SSF140453">
    <property type="entry name" value="EsxAB dimer-like"/>
    <property type="match status" value="1"/>
</dbReference>
<organism evidence="2 3">
    <name type="scientific">Saccharopolyspora phatthalungensis</name>
    <dbReference type="NCBI Taxonomy" id="664693"/>
    <lineage>
        <taxon>Bacteria</taxon>
        <taxon>Bacillati</taxon>
        <taxon>Actinomycetota</taxon>
        <taxon>Actinomycetes</taxon>
        <taxon>Pseudonocardiales</taxon>
        <taxon>Pseudonocardiaceae</taxon>
        <taxon>Saccharopolyspora</taxon>
    </lineage>
</organism>
<name>A0A840Q5Y8_9PSEU</name>